<gene>
    <name evidence="1" type="ORF">PIIN_06137</name>
</gene>
<comment type="caution">
    <text evidence="1">The sequence shown here is derived from an EMBL/GenBank/DDBJ whole genome shotgun (WGS) entry which is preliminary data.</text>
</comment>
<evidence type="ECO:0000313" key="2">
    <source>
        <dbReference type="Proteomes" id="UP000007148"/>
    </source>
</evidence>
<dbReference type="EMBL" id="CAFZ01000153">
    <property type="protein sequence ID" value="CCA72202.1"/>
    <property type="molecule type" value="Genomic_DNA"/>
</dbReference>
<protein>
    <submittedName>
        <fullName evidence="1">Uncharacterized protein</fullName>
    </submittedName>
</protein>
<dbReference type="OrthoDB" id="433738at2759"/>
<reference evidence="1 2" key="1">
    <citation type="journal article" date="2011" name="PLoS Pathog.">
        <title>Endophytic Life Strategies Decoded by Genome and Transcriptome Analyses of the Mutualistic Root Symbiont Piriformospora indica.</title>
        <authorList>
            <person name="Zuccaro A."/>
            <person name="Lahrmann U."/>
            <person name="Guldener U."/>
            <person name="Langen G."/>
            <person name="Pfiffi S."/>
            <person name="Biedenkopf D."/>
            <person name="Wong P."/>
            <person name="Samans B."/>
            <person name="Grimm C."/>
            <person name="Basiewicz M."/>
            <person name="Murat C."/>
            <person name="Martin F."/>
            <person name="Kogel K.H."/>
        </authorList>
    </citation>
    <scope>NUCLEOTIDE SEQUENCE [LARGE SCALE GENOMIC DNA]</scope>
    <source>
        <strain evidence="1 2">DSM 11827</strain>
    </source>
</reference>
<name>G4TLK9_SERID</name>
<dbReference type="HOGENOM" id="CLU_3260759_0_0_1"/>
<proteinExistence type="predicted"/>
<dbReference type="AlphaFoldDB" id="G4TLK9"/>
<keyword evidence="2" id="KW-1185">Reference proteome</keyword>
<sequence length="42" mass="4671">MEAVTLGLQYEPQNQDLEAFQKEVQEVLDKANAPPENGELSP</sequence>
<dbReference type="Proteomes" id="UP000007148">
    <property type="component" value="Unassembled WGS sequence"/>
</dbReference>
<dbReference type="InParanoid" id="G4TLK9"/>
<accession>G4TLK9</accession>
<evidence type="ECO:0000313" key="1">
    <source>
        <dbReference type="EMBL" id="CCA72202.1"/>
    </source>
</evidence>
<organism evidence="1 2">
    <name type="scientific">Serendipita indica (strain DSM 11827)</name>
    <name type="common">Root endophyte fungus</name>
    <name type="synonym">Piriformospora indica</name>
    <dbReference type="NCBI Taxonomy" id="1109443"/>
    <lineage>
        <taxon>Eukaryota</taxon>
        <taxon>Fungi</taxon>
        <taxon>Dikarya</taxon>
        <taxon>Basidiomycota</taxon>
        <taxon>Agaricomycotina</taxon>
        <taxon>Agaricomycetes</taxon>
        <taxon>Sebacinales</taxon>
        <taxon>Serendipitaceae</taxon>
        <taxon>Serendipita</taxon>
    </lineage>
</organism>